<dbReference type="KEGG" id="aoe:Clos_1069"/>
<evidence type="ECO:0000313" key="2">
    <source>
        <dbReference type="Proteomes" id="UP000000269"/>
    </source>
</evidence>
<organism evidence="1 2">
    <name type="scientific">Alkaliphilus oremlandii (strain OhILAs)</name>
    <name type="common">Clostridium oremlandii (strain OhILAs)</name>
    <dbReference type="NCBI Taxonomy" id="350688"/>
    <lineage>
        <taxon>Bacteria</taxon>
        <taxon>Bacillati</taxon>
        <taxon>Bacillota</taxon>
        <taxon>Clostridia</taxon>
        <taxon>Peptostreptococcales</taxon>
        <taxon>Natronincolaceae</taxon>
        <taxon>Alkaliphilus</taxon>
    </lineage>
</organism>
<gene>
    <name evidence="1" type="ordered locus">Clos_1069</name>
</gene>
<dbReference type="HOGENOM" id="CLU_044567_1_0_9"/>
<reference evidence="2" key="1">
    <citation type="submission" date="2007-10" db="EMBL/GenBank/DDBJ databases">
        <title>Complete genome of Alkaliphilus oremlandii OhILAs.</title>
        <authorList>
            <person name="Copeland A."/>
            <person name="Lucas S."/>
            <person name="Lapidus A."/>
            <person name="Barry K."/>
            <person name="Detter J.C."/>
            <person name="Glavina del Rio T."/>
            <person name="Hammon N."/>
            <person name="Israni S."/>
            <person name="Dalin E."/>
            <person name="Tice H."/>
            <person name="Pitluck S."/>
            <person name="Chain P."/>
            <person name="Malfatti S."/>
            <person name="Shin M."/>
            <person name="Vergez L."/>
            <person name="Schmutz J."/>
            <person name="Larimer F."/>
            <person name="Land M."/>
            <person name="Hauser L."/>
            <person name="Kyrpides N."/>
            <person name="Mikhailova N."/>
            <person name="Stolz J.F."/>
            <person name="Dawson A."/>
            <person name="Fisher E."/>
            <person name="Crable B."/>
            <person name="Perera E."/>
            <person name="Lisak J."/>
            <person name="Ranganathan M."/>
            <person name="Basu P."/>
            <person name="Richardson P."/>
        </authorList>
    </citation>
    <scope>NUCLEOTIDE SEQUENCE [LARGE SCALE GENOMIC DNA]</scope>
    <source>
        <strain evidence="2">OhILAs</strain>
    </source>
</reference>
<dbReference type="InterPro" id="IPR051922">
    <property type="entry name" value="Bact_Sporulation_Assoc"/>
</dbReference>
<name>A8MGS2_ALKOO</name>
<dbReference type="eggNOG" id="COG2247">
    <property type="taxonomic scope" value="Bacteria"/>
</dbReference>
<accession>A8MGS2</accession>
<dbReference type="Pfam" id="PF04122">
    <property type="entry name" value="CW_binding_2"/>
    <property type="match status" value="2"/>
</dbReference>
<sequence>MQSCKIKNTLNTTRICGCNIYENAIKVSDIVYADKPPDSIILASGEIWQDAFTSTSLVHFPRNAPILFTPTNYLDPATLSQIFKLNPKGVNGIKVFIVGGISYFVQQQLNMLGLGTKRISGMNFYDTAAKTAEYLEYPQNIMVVSGEDYREGLCACAYAAHSGDVILFTQKHQLNWYTRKVIQSTKNPNVFIIGSLNTISKNVEEEIRNLNVAFVDRISGITPYEVAVNFAKYKSPNGKFGWGRNYRDGHAFTFTSIHIPHNSASSAVFGHLGKHAPILPVDQNKLPDAIMHYIESVKPTPKEEPRPPFMHGWIIGNDNTISSKVQIEIEQALSIDTSHMHM</sequence>
<dbReference type="InterPro" id="IPR007253">
    <property type="entry name" value="Cell_wall-bd_2"/>
</dbReference>
<evidence type="ECO:0000313" key="1">
    <source>
        <dbReference type="EMBL" id="ABW18616.1"/>
    </source>
</evidence>
<dbReference type="OrthoDB" id="1399160at2"/>
<keyword evidence="2" id="KW-1185">Reference proteome</keyword>
<dbReference type="RefSeq" id="WP_012158928.1">
    <property type="nucleotide sequence ID" value="NC_009922.1"/>
</dbReference>
<dbReference type="PANTHER" id="PTHR30032:SF4">
    <property type="entry name" value="AMIDASE ENHANCER"/>
    <property type="match status" value="1"/>
</dbReference>
<dbReference type="EMBL" id="CP000853">
    <property type="protein sequence ID" value="ABW18616.1"/>
    <property type="molecule type" value="Genomic_DNA"/>
</dbReference>
<dbReference type="GO" id="GO:0030288">
    <property type="term" value="C:outer membrane-bounded periplasmic space"/>
    <property type="evidence" value="ECO:0007669"/>
    <property type="project" value="TreeGrafter"/>
</dbReference>
<dbReference type="Proteomes" id="UP000000269">
    <property type="component" value="Chromosome"/>
</dbReference>
<protein>
    <submittedName>
        <fullName evidence="1">Putative cell wall binding repeat 2-containing protein</fullName>
    </submittedName>
</protein>
<dbReference type="AlphaFoldDB" id="A8MGS2"/>
<dbReference type="PANTHER" id="PTHR30032">
    <property type="entry name" value="N-ACETYLMURAMOYL-L-ALANINE AMIDASE-RELATED"/>
    <property type="match status" value="1"/>
</dbReference>
<proteinExistence type="predicted"/>